<dbReference type="EMBL" id="LR026963">
    <property type="protein sequence ID" value="VBB69600.1"/>
    <property type="molecule type" value="Genomic_DNA"/>
</dbReference>
<proteinExistence type="predicted"/>
<reference evidence="1" key="1">
    <citation type="submission" date="2018-10" db="EMBL/GenBank/DDBJ databases">
        <authorList>
            <person name="Gruber-Vodicka H."/>
            <person name="Jaeckle O."/>
        </authorList>
    </citation>
    <scope>NUCLEOTIDE SEQUENCE</scope>
</reference>
<organism evidence="1">
    <name type="scientific">invertebrate metagenome</name>
    <dbReference type="NCBI Taxonomy" id="1711999"/>
    <lineage>
        <taxon>unclassified sequences</taxon>
        <taxon>metagenomes</taxon>
        <taxon>organismal metagenomes</taxon>
    </lineage>
</organism>
<sequence length="68" mass="7488">MHHVIRIAYAQAVAAAAAAQSLHDYIGQAGQNDIGVDSRASHYLEELDSFRPRMTAVCRAALRNTLFF</sequence>
<accession>A0A484H7L4</accession>
<name>A0A484H7L4_9ZZZZ</name>
<protein>
    <submittedName>
        <fullName evidence="1">Uncharacterized protein</fullName>
    </submittedName>
</protein>
<evidence type="ECO:0000313" key="1">
    <source>
        <dbReference type="EMBL" id="VBB69600.1"/>
    </source>
</evidence>
<dbReference type="AlphaFoldDB" id="A0A484H7L4"/>
<gene>
    <name evidence="1" type="ORF">RIEGSTA812A_PEG_1073</name>
</gene>